<dbReference type="Pfam" id="PF05048">
    <property type="entry name" value="NosD"/>
    <property type="match status" value="1"/>
</dbReference>
<keyword evidence="4" id="KW-1185">Reference proteome</keyword>
<evidence type="ECO:0000313" key="4">
    <source>
        <dbReference type="Proteomes" id="UP000479293"/>
    </source>
</evidence>
<dbReference type="AlphaFoldDB" id="A0A7C9FMN7"/>
<keyword evidence="1" id="KW-0472">Membrane</keyword>
<protein>
    <recommendedName>
        <fullName evidence="2">Periplasmic copper-binding protein NosD beta helix domain-containing protein</fullName>
    </recommendedName>
</protein>
<accession>A0A7C9FMN7</accession>
<evidence type="ECO:0000259" key="2">
    <source>
        <dbReference type="Pfam" id="PF05048"/>
    </source>
</evidence>
<gene>
    <name evidence="3" type="ORF">GBK04_00635</name>
</gene>
<dbReference type="SUPFAM" id="SSF51126">
    <property type="entry name" value="Pectin lyase-like"/>
    <property type="match status" value="1"/>
</dbReference>
<feature type="transmembrane region" description="Helical" evidence="1">
    <location>
        <begin position="76"/>
        <end position="98"/>
    </location>
</feature>
<dbReference type="RefSeq" id="WP_152755959.1">
    <property type="nucleotide sequence ID" value="NZ_WHLY01000001.1"/>
</dbReference>
<reference evidence="3 4" key="1">
    <citation type="submission" date="2019-10" db="EMBL/GenBank/DDBJ databases">
        <title>Draft Genome Sequence of Cytophagaceae sp. SJW1-29.</title>
        <authorList>
            <person name="Choi A."/>
        </authorList>
    </citation>
    <scope>NUCLEOTIDE SEQUENCE [LARGE SCALE GENOMIC DNA]</scope>
    <source>
        <strain evidence="3 4">SJW1-29</strain>
    </source>
</reference>
<evidence type="ECO:0000256" key="1">
    <source>
        <dbReference type="SAM" id="Phobius"/>
    </source>
</evidence>
<evidence type="ECO:0000313" key="3">
    <source>
        <dbReference type="EMBL" id="MPR31891.1"/>
    </source>
</evidence>
<keyword evidence="1" id="KW-0812">Transmembrane</keyword>
<proteinExistence type="predicted"/>
<dbReference type="Proteomes" id="UP000479293">
    <property type="component" value="Unassembled WGS sequence"/>
</dbReference>
<keyword evidence="1" id="KW-1133">Transmembrane helix</keyword>
<organism evidence="3 4">
    <name type="scientific">Salmonirosea aquatica</name>
    <dbReference type="NCBI Taxonomy" id="2654236"/>
    <lineage>
        <taxon>Bacteria</taxon>
        <taxon>Pseudomonadati</taxon>
        <taxon>Bacteroidota</taxon>
        <taxon>Cytophagia</taxon>
        <taxon>Cytophagales</taxon>
        <taxon>Spirosomataceae</taxon>
        <taxon>Salmonirosea</taxon>
    </lineage>
</organism>
<comment type="caution">
    <text evidence="3">The sequence shown here is derived from an EMBL/GenBank/DDBJ whole genome shotgun (WGS) entry which is preliminary data.</text>
</comment>
<dbReference type="InterPro" id="IPR007742">
    <property type="entry name" value="NosD_dom"/>
</dbReference>
<feature type="domain" description="Periplasmic copper-binding protein NosD beta helix" evidence="2">
    <location>
        <begin position="1"/>
        <end position="61"/>
    </location>
</feature>
<dbReference type="EMBL" id="WHLY01000001">
    <property type="protein sequence ID" value="MPR31891.1"/>
    <property type="molecule type" value="Genomic_DNA"/>
</dbReference>
<dbReference type="InterPro" id="IPR011050">
    <property type="entry name" value="Pectin_lyase_fold/virulence"/>
</dbReference>
<sequence length="102" mass="11682">MFSHADDYLDNTFRRNGAGVAVMYFKYVRMHNNIFEENWGSAASGLLLKDISGGSIINNILEKTPWVYSWRARGTFLGLSVMTLWAALPLLAAVRHFWRKDL</sequence>
<name>A0A7C9FMN7_9BACT</name>